<dbReference type="RefSeq" id="WP_264810471.1">
    <property type="nucleotide sequence ID" value="NZ_CP110226.1"/>
</dbReference>
<gene>
    <name evidence="1" type="ORF">OM944_04815</name>
</gene>
<evidence type="ECO:0000313" key="2">
    <source>
        <dbReference type="Proteomes" id="UP001163156"/>
    </source>
</evidence>
<evidence type="ECO:0000313" key="1">
    <source>
        <dbReference type="EMBL" id="UZD23815.1"/>
    </source>
</evidence>
<dbReference type="PROSITE" id="PS51257">
    <property type="entry name" value="PROKAR_LIPOPROTEIN"/>
    <property type="match status" value="1"/>
</dbReference>
<protein>
    <recommendedName>
        <fullName evidence="3">DUF4843 domain-containing protein</fullName>
    </recommendedName>
</protein>
<dbReference type="EMBL" id="CP110226">
    <property type="protein sequence ID" value="UZD23815.1"/>
    <property type="molecule type" value="Genomic_DNA"/>
</dbReference>
<evidence type="ECO:0008006" key="3">
    <source>
        <dbReference type="Google" id="ProtNLM"/>
    </source>
</evidence>
<proteinExistence type="predicted"/>
<dbReference type="Proteomes" id="UP001163156">
    <property type="component" value="Chromosome"/>
</dbReference>
<accession>A0ABY6ML22</accession>
<organism evidence="1 2">
    <name type="scientific">Algoriphagus halophytocola</name>
    <dbReference type="NCBI Taxonomy" id="2991499"/>
    <lineage>
        <taxon>Bacteria</taxon>
        <taxon>Pseudomonadati</taxon>
        <taxon>Bacteroidota</taxon>
        <taxon>Cytophagia</taxon>
        <taxon>Cytophagales</taxon>
        <taxon>Cyclobacteriaceae</taxon>
        <taxon>Algoriphagus</taxon>
    </lineage>
</organism>
<keyword evidence="2" id="KW-1185">Reference proteome</keyword>
<reference evidence="1" key="1">
    <citation type="submission" date="2022-10" db="EMBL/GenBank/DDBJ databases">
        <title>Algoriphagus sp. a novel bacteria isolate from halophytes salicornia europaea.</title>
        <authorList>
            <person name="Peng Y."/>
            <person name="Jiang L."/>
            <person name="Lee J."/>
        </authorList>
    </citation>
    <scope>NUCLEOTIDE SEQUENCE</scope>
    <source>
        <strain evidence="1">TR-M5</strain>
    </source>
</reference>
<name>A0ABY6ML22_9BACT</name>
<sequence length="198" mass="22237">MKISTHPKFKLTVILMGLYMSMMVLVSCMDEVDPDPMGTCSSTQNANAIDLKVKYGPYLGSSFATESDKIPFSEFVYYIELFPEVIAETKGQAGFPGRAYALSCVAIYNFKNITRIAIELTEPFKEIPAGTDISTLFLNGRQEKLSDMENFEGLTQFLEFKFDFVPENNSQLKTKTILYLNDGTQKSFESTSPVFLTN</sequence>